<evidence type="ECO:0000313" key="3">
    <source>
        <dbReference type="Proteomes" id="UP000002488"/>
    </source>
</evidence>
<gene>
    <name evidence="2" type="ORF">GL50581_1999</name>
</gene>
<dbReference type="VEuPathDB" id="GiardiaDB:GL50581_1999"/>
<comment type="caution">
    <text evidence="2">The sequence shown here is derived from an EMBL/GenBank/DDBJ whole genome shotgun (WGS) entry which is preliminary data.</text>
</comment>
<feature type="coiled-coil region" evidence="1">
    <location>
        <begin position="285"/>
        <end position="348"/>
    </location>
</feature>
<evidence type="ECO:0000256" key="1">
    <source>
        <dbReference type="SAM" id="Coils"/>
    </source>
</evidence>
<accession>C6LTA3</accession>
<proteinExistence type="predicted"/>
<sequence>MRATPSRLGGPRGVYWLGCARSASVNVRPVDSHATVALNHANLQSNQARLKMNAEVLLEIAESVLLCLPSRLRDKYFKLKTELSGMDLKSSAPDFGSVELRPLTRSHTVEYRHDPLMLPETANKSVQVPQDPLIYTSINTATQSEIPVLHPLEVTQITEILDQIYLVLRRLRSSIAPTAKTRIQAESPSLFSDAINFLSIPTKDNDLLVCVLNGCKSILEEAECCSRNFSAFTKSLSESTAASRVASSTLANMEKENTKLQSIICERDRQMSQLLSEAEIYGRVQSELKEQNRALEYNINVLQQRIDGFDRKMSDSDRLFKECNTAYLSSLTTLRKEAEKQISHLGNQLAITHDRLRRMKGRVEDLSATGSILTASILADS</sequence>
<name>C6LTA3_GIAIB</name>
<dbReference type="EMBL" id="ACGJ01002258">
    <property type="protein sequence ID" value="EET00732.1"/>
    <property type="molecule type" value="Genomic_DNA"/>
</dbReference>
<reference evidence="2 3" key="1">
    <citation type="journal article" date="2009" name="PLoS Pathog.">
        <title>Draft genome sequencing of giardia intestinalis assemblage B isolate GS: is human giardiasis caused by two different species?</title>
        <authorList>
            <person name="Franzen O."/>
            <person name="Jerlstrom-Hultqvist J."/>
            <person name="Castro E."/>
            <person name="Sherwood E."/>
            <person name="Ankarklev J."/>
            <person name="Reiner D.S."/>
            <person name="Palm D."/>
            <person name="Andersson J.O."/>
            <person name="Andersson B."/>
            <person name="Svard S.G."/>
        </authorList>
    </citation>
    <scope>NUCLEOTIDE SEQUENCE [LARGE SCALE GENOMIC DNA]</scope>
    <source>
        <strain evidence="3">ATCC 50581 / GS clone H7</strain>
    </source>
</reference>
<organism evidence="2 3">
    <name type="scientific">Giardia intestinalis (strain ATCC 50581 / GS clone H7)</name>
    <name type="common">Giardia lamblia</name>
    <dbReference type="NCBI Taxonomy" id="598745"/>
    <lineage>
        <taxon>Eukaryota</taxon>
        <taxon>Metamonada</taxon>
        <taxon>Diplomonadida</taxon>
        <taxon>Hexamitidae</taxon>
        <taxon>Giardiinae</taxon>
        <taxon>Giardia</taxon>
    </lineage>
</organism>
<dbReference type="Proteomes" id="UP000002488">
    <property type="component" value="Unassembled WGS sequence"/>
</dbReference>
<dbReference type="AlphaFoldDB" id="C6LTA3"/>
<evidence type="ECO:0000313" key="2">
    <source>
        <dbReference type="EMBL" id="EET00732.1"/>
    </source>
</evidence>
<protein>
    <submittedName>
        <fullName evidence="2">Uncharacterized protein</fullName>
    </submittedName>
</protein>
<dbReference type="OrthoDB" id="10251944at2759"/>
<keyword evidence="1" id="KW-0175">Coiled coil</keyword>
<dbReference type="OMA" id="ECNTAYL"/>